<reference evidence="3" key="1">
    <citation type="journal article" date="2011" name="J. Bacteriol.">
        <title>Genome sequences of eight morphologically diverse alphaproteobacteria.</title>
        <authorList>
            <consortium name="US DOE Joint Genome Institute"/>
            <person name="Brown P.J."/>
            <person name="Kysela D.T."/>
            <person name="Buechlein A."/>
            <person name="Hemmerich C."/>
            <person name="Brun Y.V."/>
        </authorList>
    </citation>
    <scope>NUCLEOTIDE SEQUENCE [LARGE SCALE GENOMIC DNA]</scope>
    <source>
        <strain evidence="3">ATCC 49814 / DSM 5838 / IFAM 1418</strain>
    </source>
</reference>
<protein>
    <recommendedName>
        <fullName evidence="4">Lipoprotein</fullName>
    </recommendedName>
</protein>
<organism evidence="2 3">
    <name type="scientific">Hirschia baltica (strain ATCC 49814 / DSM 5838 / IFAM 1418)</name>
    <dbReference type="NCBI Taxonomy" id="582402"/>
    <lineage>
        <taxon>Bacteria</taxon>
        <taxon>Pseudomonadati</taxon>
        <taxon>Pseudomonadota</taxon>
        <taxon>Alphaproteobacteria</taxon>
        <taxon>Hyphomonadales</taxon>
        <taxon>Hyphomonadaceae</taxon>
        <taxon>Hirschia</taxon>
    </lineage>
</organism>
<evidence type="ECO:0000313" key="3">
    <source>
        <dbReference type="Proteomes" id="UP000002745"/>
    </source>
</evidence>
<evidence type="ECO:0000256" key="1">
    <source>
        <dbReference type="SAM" id="SignalP"/>
    </source>
</evidence>
<dbReference type="eggNOG" id="ENOG502ZFN3">
    <property type="taxonomic scope" value="Bacteria"/>
</dbReference>
<keyword evidence="1" id="KW-0732">Signal</keyword>
<dbReference type="AlphaFoldDB" id="C6XK33"/>
<dbReference type="EMBL" id="CP001678">
    <property type="protein sequence ID" value="ACT59478.1"/>
    <property type="molecule type" value="Genomic_DNA"/>
</dbReference>
<accession>C6XK33</accession>
<dbReference type="PROSITE" id="PS51257">
    <property type="entry name" value="PROKAR_LIPOPROTEIN"/>
    <property type="match status" value="1"/>
</dbReference>
<keyword evidence="3" id="KW-1185">Reference proteome</keyword>
<proteinExistence type="predicted"/>
<dbReference type="HOGENOM" id="CLU_1041197_0_0_5"/>
<feature type="signal peptide" evidence="1">
    <location>
        <begin position="1"/>
        <end position="17"/>
    </location>
</feature>
<sequence length="267" mass="29050">MTKIRAFARFAALAASAAFLTGCMSFQPIEPVKNPPLSYRFDTTVPVEFVHPTKVGFRCAERGAKFLMMPGINSQACASPDLVTMPNPCMTVTGGWYAAVLCHELAHANGWSPSHKGGNWVPDKIKFGTARPDAAQIEKIKAEEMEAKAALMTPVEMEEAAEVLKQPLESVDLDLQSPAPVMSEAMEIVPETESEPGLDVLDIASDAPETEIAETNVEELLRPVTSDSDLEEAMEPEVAKADSVEAWKSAELLPNRYMSFVAFNYAI</sequence>
<dbReference type="OrthoDB" id="7631573at2"/>
<name>C6XK33_HIRBI</name>
<dbReference type="Proteomes" id="UP000002745">
    <property type="component" value="Chromosome"/>
</dbReference>
<dbReference type="KEGG" id="hba:Hbal_1792"/>
<evidence type="ECO:0000313" key="2">
    <source>
        <dbReference type="EMBL" id="ACT59478.1"/>
    </source>
</evidence>
<dbReference type="RefSeq" id="WP_015827628.1">
    <property type="nucleotide sequence ID" value="NC_012982.1"/>
</dbReference>
<gene>
    <name evidence="2" type="ordered locus">Hbal_1792</name>
</gene>
<feature type="chain" id="PRO_5002972849" description="Lipoprotein" evidence="1">
    <location>
        <begin position="18"/>
        <end position="267"/>
    </location>
</feature>
<evidence type="ECO:0008006" key="4">
    <source>
        <dbReference type="Google" id="ProtNLM"/>
    </source>
</evidence>